<keyword evidence="2" id="KW-1185">Reference proteome</keyword>
<dbReference type="RefSeq" id="WP_058582671.1">
    <property type="nucleotide sequence ID" value="NZ_LOPU01000029.1"/>
</dbReference>
<dbReference type="Proteomes" id="UP000054387">
    <property type="component" value="Unassembled WGS sequence"/>
</dbReference>
<dbReference type="EMBL" id="LOPU01000029">
    <property type="protein sequence ID" value="KTG09519.1"/>
    <property type="molecule type" value="Genomic_DNA"/>
</dbReference>
<protein>
    <submittedName>
        <fullName evidence="1">Uncharacterized protein</fullName>
    </submittedName>
</protein>
<organism evidence="1 2">
    <name type="scientific">Haloprofundus marisrubri</name>
    <dbReference type="NCBI Taxonomy" id="1514971"/>
    <lineage>
        <taxon>Archaea</taxon>
        <taxon>Methanobacteriati</taxon>
        <taxon>Methanobacteriota</taxon>
        <taxon>Stenosarchaea group</taxon>
        <taxon>Halobacteria</taxon>
        <taxon>Halobacteriales</taxon>
        <taxon>Haloferacaceae</taxon>
        <taxon>Haloprofundus</taxon>
    </lineage>
</organism>
<evidence type="ECO:0000313" key="2">
    <source>
        <dbReference type="Proteomes" id="UP000054387"/>
    </source>
</evidence>
<sequence length="110" mass="12517">MSAFESPFVAFHHERDDPHGCGIARVAPRRIVVRLEPHVEVDGDRVGVVQFGRDAKWMRRSFDEFVLPSDSQRAALVRVEDVSGLVSYCGKCDVEVIIDREFWAFASLLR</sequence>
<accession>A0A0W1R860</accession>
<evidence type="ECO:0000313" key="1">
    <source>
        <dbReference type="EMBL" id="KTG09519.1"/>
    </source>
</evidence>
<gene>
    <name evidence="1" type="ORF">AUR64_17280</name>
</gene>
<reference evidence="1 2" key="1">
    <citation type="submission" date="2015-12" db="EMBL/GenBank/DDBJ databases">
        <title>Haloprofundus marisrubri gen. nov., sp. nov., an extremely halophilic archaeon isolated from the Discovery deep brine-seawater interface in the Red Sea.</title>
        <authorList>
            <person name="Zhang G."/>
            <person name="Stingl U."/>
            <person name="Rashid M."/>
        </authorList>
    </citation>
    <scope>NUCLEOTIDE SEQUENCE [LARGE SCALE GENOMIC DNA]</scope>
    <source>
        <strain evidence="1 2">SB9</strain>
    </source>
</reference>
<comment type="caution">
    <text evidence="1">The sequence shown here is derived from an EMBL/GenBank/DDBJ whole genome shotgun (WGS) entry which is preliminary data.</text>
</comment>
<name>A0A0W1R860_9EURY</name>
<dbReference type="STRING" id="1514971.AUR64_17280"/>
<dbReference type="AlphaFoldDB" id="A0A0W1R860"/>
<proteinExistence type="predicted"/>